<sequence>MALPSTNRLDHIVHLTPPGSLNETTEQFQKLGFNVLSGGSHADGLTENSLIILADHVYLELISFVKPVDAYPPGSPGRLARENHRWASKKPGWIDYSFLGNGSETILISDIINSRAEAGGDDALYSPETPGGRTRPDGEILKWIITSPLPAEGTPPPLPFFCGDVTPRESRVPTNPSSNTEHPCTAKGIAFVHLQVPSETWDYFSQSLDYVIGSPGVASARCRARMAAGCSERACWA</sequence>
<dbReference type="PANTHER" id="PTHR40265">
    <property type="entry name" value="BLL2707 PROTEIN"/>
    <property type="match status" value="1"/>
</dbReference>
<keyword evidence="3" id="KW-1185">Reference proteome</keyword>
<dbReference type="Gene3D" id="3.10.180.10">
    <property type="entry name" value="2,3-Dihydroxybiphenyl 1,2-Dioxygenase, domain 1"/>
    <property type="match status" value="1"/>
</dbReference>
<dbReference type="PANTHER" id="PTHR40265:SF1">
    <property type="entry name" value="GLYOXALASE-LIKE DOMAIN-CONTAINING PROTEIN"/>
    <property type="match status" value="1"/>
</dbReference>
<evidence type="ECO:0000313" key="3">
    <source>
        <dbReference type="Proteomes" id="UP000799118"/>
    </source>
</evidence>
<dbReference type="Proteomes" id="UP000799118">
    <property type="component" value="Unassembled WGS sequence"/>
</dbReference>
<accession>A0A6A4IFK9</accession>
<dbReference type="InterPro" id="IPR025870">
    <property type="entry name" value="Glyoxalase-like_dom"/>
</dbReference>
<organism evidence="2 3">
    <name type="scientific">Gymnopus androsaceus JB14</name>
    <dbReference type="NCBI Taxonomy" id="1447944"/>
    <lineage>
        <taxon>Eukaryota</taxon>
        <taxon>Fungi</taxon>
        <taxon>Dikarya</taxon>
        <taxon>Basidiomycota</taxon>
        <taxon>Agaricomycotina</taxon>
        <taxon>Agaricomycetes</taxon>
        <taxon>Agaricomycetidae</taxon>
        <taxon>Agaricales</taxon>
        <taxon>Marasmiineae</taxon>
        <taxon>Omphalotaceae</taxon>
        <taxon>Gymnopus</taxon>
    </lineage>
</organism>
<dbReference type="Pfam" id="PF13468">
    <property type="entry name" value="Glyoxalase_3"/>
    <property type="match status" value="1"/>
</dbReference>
<dbReference type="AlphaFoldDB" id="A0A6A4IFK9"/>
<evidence type="ECO:0000259" key="1">
    <source>
        <dbReference type="Pfam" id="PF13468"/>
    </source>
</evidence>
<dbReference type="InterPro" id="IPR029068">
    <property type="entry name" value="Glyas_Bleomycin-R_OHBP_Dase"/>
</dbReference>
<dbReference type="OrthoDB" id="408973at2759"/>
<feature type="domain" description="Glyoxalase-like" evidence="1">
    <location>
        <begin position="9"/>
        <end position="198"/>
    </location>
</feature>
<reference evidence="2" key="1">
    <citation type="journal article" date="2019" name="Environ. Microbiol.">
        <title>Fungal ecological strategies reflected in gene transcription - a case study of two litter decomposers.</title>
        <authorList>
            <person name="Barbi F."/>
            <person name="Kohler A."/>
            <person name="Barry K."/>
            <person name="Baskaran P."/>
            <person name="Daum C."/>
            <person name="Fauchery L."/>
            <person name="Ihrmark K."/>
            <person name="Kuo A."/>
            <person name="LaButti K."/>
            <person name="Lipzen A."/>
            <person name="Morin E."/>
            <person name="Grigoriev I.V."/>
            <person name="Henrissat B."/>
            <person name="Lindahl B."/>
            <person name="Martin F."/>
        </authorList>
    </citation>
    <scope>NUCLEOTIDE SEQUENCE</scope>
    <source>
        <strain evidence="2">JB14</strain>
    </source>
</reference>
<dbReference type="EMBL" id="ML769392">
    <property type="protein sequence ID" value="KAE9408058.1"/>
    <property type="molecule type" value="Genomic_DNA"/>
</dbReference>
<proteinExistence type="predicted"/>
<gene>
    <name evidence="2" type="ORF">BT96DRAFT_20352</name>
</gene>
<protein>
    <recommendedName>
        <fullName evidence="1">Glyoxalase-like domain-containing protein</fullName>
    </recommendedName>
</protein>
<evidence type="ECO:0000313" key="2">
    <source>
        <dbReference type="EMBL" id="KAE9408058.1"/>
    </source>
</evidence>
<name>A0A6A4IFK9_9AGAR</name>